<dbReference type="SUPFAM" id="SSF53790">
    <property type="entry name" value="Tetrapyrrole methylase"/>
    <property type="match status" value="1"/>
</dbReference>
<dbReference type="GO" id="GO:0004851">
    <property type="term" value="F:uroporphyrin-III C-methyltransferase activity"/>
    <property type="evidence" value="ECO:0007669"/>
    <property type="project" value="UniProtKB-EC"/>
</dbReference>
<evidence type="ECO:0000313" key="13">
    <source>
        <dbReference type="Proteomes" id="UP000311008"/>
    </source>
</evidence>
<evidence type="ECO:0000256" key="7">
    <source>
        <dbReference type="ARBA" id="ARBA00023244"/>
    </source>
</evidence>
<evidence type="ECO:0000256" key="10">
    <source>
        <dbReference type="RuleBase" id="RU003960"/>
    </source>
</evidence>
<dbReference type="KEGG" id="mmec:FIU01_08530"/>
<dbReference type="EMBL" id="CP040946">
    <property type="protein sequence ID" value="QDC44570.1"/>
    <property type="molecule type" value="Genomic_DNA"/>
</dbReference>
<keyword evidence="3" id="KW-0169">Cobalamin biosynthesis</keyword>
<dbReference type="EC" id="2.1.1.107" evidence="2"/>
<protein>
    <recommendedName>
        <fullName evidence="2">uroporphyrinogen-III C-methyltransferase</fullName>
        <ecNumber evidence="2">2.1.1.107</ecNumber>
    </recommendedName>
</protein>
<dbReference type="RefSeq" id="WP_140003900.1">
    <property type="nucleotide sequence ID" value="NZ_CP040946.1"/>
</dbReference>
<dbReference type="GO" id="GO:0009236">
    <property type="term" value="P:cobalamin biosynthetic process"/>
    <property type="evidence" value="ECO:0007669"/>
    <property type="project" value="UniProtKB-KW"/>
</dbReference>
<dbReference type="Proteomes" id="UP000311008">
    <property type="component" value="Chromosome"/>
</dbReference>
<dbReference type="GO" id="GO:0032259">
    <property type="term" value="P:methylation"/>
    <property type="evidence" value="ECO:0007669"/>
    <property type="project" value="UniProtKB-KW"/>
</dbReference>
<keyword evidence="6" id="KW-0949">S-adenosyl-L-methionine</keyword>
<sequence>MTATAKVYLVGAGPGDPELITLKALKALQQAEVVLVDDLVNPALLAHCPQARIVPVGKRGGCKSTPQHFINRMLVALAAQGQTVVRLKGGDPFVFGRGGEEMLALRAANVPYEVIPGLTSGLSACASMEVPVTHRGLNHGVTLITGHTQDGEPLPWAALVATQTTLVVYMGMQHLPEISRGLIQAGMSPEMPCMVVENCTRPQQRAVVSSLQAMPYLAHTQQLKSPAIIVVGEVVTLAKTTQQTQDWQDQLQSWLSVANAA</sequence>
<evidence type="ECO:0000256" key="1">
    <source>
        <dbReference type="ARBA" id="ARBA00005879"/>
    </source>
</evidence>
<dbReference type="PANTHER" id="PTHR45790">
    <property type="entry name" value="SIROHEME SYNTHASE-RELATED"/>
    <property type="match status" value="1"/>
</dbReference>
<dbReference type="InterPro" id="IPR003043">
    <property type="entry name" value="Uropor_MeTrfase_CS"/>
</dbReference>
<dbReference type="InterPro" id="IPR050161">
    <property type="entry name" value="Siro_Cobalamin_biosynth"/>
</dbReference>
<dbReference type="OrthoDB" id="9815856at2"/>
<gene>
    <name evidence="12" type="primary">cobA</name>
    <name evidence="12" type="ORF">FIU01_08530</name>
</gene>
<dbReference type="PANTHER" id="PTHR45790:SF3">
    <property type="entry name" value="S-ADENOSYL-L-METHIONINE-DEPENDENT UROPORPHYRINOGEN III METHYLTRANSFERASE, CHLOROPLASTIC"/>
    <property type="match status" value="1"/>
</dbReference>
<name>A0A5B8CTY1_9PROT</name>
<dbReference type="FunFam" id="3.30.950.10:FF:000001">
    <property type="entry name" value="Siroheme synthase"/>
    <property type="match status" value="1"/>
</dbReference>
<dbReference type="UniPathway" id="UPA00262">
    <property type="reaction ID" value="UER00211"/>
</dbReference>
<dbReference type="NCBIfam" id="TIGR01469">
    <property type="entry name" value="cobA_cysG_Cterm"/>
    <property type="match status" value="1"/>
</dbReference>
<proteinExistence type="inferred from homology"/>
<dbReference type="InterPro" id="IPR014777">
    <property type="entry name" value="4pyrrole_Mease_sub1"/>
</dbReference>
<feature type="domain" description="Tetrapyrrole methylase" evidence="11">
    <location>
        <begin position="6"/>
        <end position="213"/>
    </location>
</feature>
<dbReference type="Gene3D" id="3.30.950.10">
    <property type="entry name" value="Methyltransferase, Cobalt-precorrin-4 Transmethylase, Domain 2"/>
    <property type="match status" value="1"/>
</dbReference>
<dbReference type="Gene3D" id="3.40.1010.10">
    <property type="entry name" value="Cobalt-precorrin-4 Transmethylase, Domain 1"/>
    <property type="match status" value="1"/>
</dbReference>
<dbReference type="AlphaFoldDB" id="A0A5B8CTY1"/>
<dbReference type="InterPro" id="IPR035996">
    <property type="entry name" value="4pyrrol_Methylase_sf"/>
</dbReference>
<dbReference type="PROSITE" id="PS00839">
    <property type="entry name" value="SUMT_1"/>
    <property type="match status" value="1"/>
</dbReference>
<evidence type="ECO:0000256" key="6">
    <source>
        <dbReference type="ARBA" id="ARBA00022691"/>
    </source>
</evidence>
<dbReference type="InterPro" id="IPR000878">
    <property type="entry name" value="4pyrrol_Mease"/>
</dbReference>
<dbReference type="InterPro" id="IPR006366">
    <property type="entry name" value="CobA/CysG_C"/>
</dbReference>
<evidence type="ECO:0000256" key="3">
    <source>
        <dbReference type="ARBA" id="ARBA00022573"/>
    </source>
</evidence>
<dbReference type="GO" id="GO:0019354">
    <property type="term" value="P:siroheme biosynthetic process"/>
    <property type="evidence" value="ECO:0007669"/>
    <property type="project" value="UniProtKB-UniPathway"/>
</dbReference>
<dbReference type="NCBIfam" id="NF004790">
    <property type="entry name" value="PRK06136.1"/>
    <property type="match status" value="1"/>
</dbReference>
<accession>A0A5B8CTY1</accession>
<dbReference type="InterPro" id="IPR014776">
    <property type="entry name" value="4pyrrole_Mease_sub2"/>
</dbReference>
<keyword evidence="5 10" id="KW-0808">Transferase</keyword>
<evidence type="ECO:0000256" key="8">
    <source>
        <dbReference type="ARBA" id="ARBA00025705"/>
    </source>
</evidence>
<keyword evidence="13" id="KW-1185">Reference proteome</keyword>
<evidence type="ECO:0000256" key="9">
    <source>
        <dbReference type="ARBA" id="ARBA00060548"/>
    </source>
</evidence>
<dbReference type="Pfam" id="PF00590">
    <property type="entry name" value="TP_methylase"/>
    <property type="match status" value="1"/>
</dbReference>
<evidence type="ECO:0000256" key="2">
    <source>
        <dbReference type="ARBA" id="ARBA00012162"/>
    </source>
</evidence>
<organism evidence="12 13">
    <name type="scientific">Methylophilus medardicus</name>
    <dbReference type="NCBI Taxonomy" id="2588534"/>
    <lineage>
        <taxon>Bacteria</taxon>
        <taxon>Pseudomonadati</taxon>
        <taxon>Pseudomonadota</taxon>
        <taxon>Betaproteobacteria</taxon>
        <taxon>Nitrosomonadales</taxon>
        <taxon>Methylophilaceae</taxon>
        <taxon>Methylophilus</taxon>
    </lineage>
</organism>
<comment type="pathway">
    <text evidence="8">Porphyrin-containing compound metabolism; siroheme biosynthesis; precorrin-2 from uroporphyrinogen III: step 1/1.</text>
</comment>
<keyword evidence="4 10" id="KW-0489">Methyltransferase</keyword>
<comment type="pathway">
    <text evidence="9">Cofactor biosynthesis; adenosylcobalamin biosynthesis; precorrin-2 from uroporphyrinogen III: step 1/1.</text>
</comment>
<dbReference type="FunFam" id="3.40.1010.10:FF:000001">
    <property type="entry name" value="Siroheme synthase"/>
    <property type="match status" value="1"/>
</dbReference>
<evidence type="ECO:0000259" key="11">
    <source>
        <dbReference type="Pfam" id="PF00590"/>
    </source>
</evidence>
<reference evidence="13" key="1">
    <citation type="journal article" date="2019" name="ISME J.">
        <title>Evolution in action: habitat transition from sediment to the pelagial leads to genome streamlining in Methylophilaceae.</title>
        <authorList>
            <person name="Salcher M."/>
            <person name="Schaefle D."/>
            <person name="Kaspar M."/>
            <person name="Neuenschwander S.M."/>
            <person name="Ghai R."/>
        </authorList>
    </citation>
    <scope>NUCLEOTIDE SEQUENCE [LARGE SCALE GENOMIC DNA]</scope>
    <source>
        <strain evidence="13">MMS-M-51</strain>
    </source>
</reference>
<comment type="similarity">
    <text evidence="1 10">Belongs to the precorrin methyltransferase family.</text>
</comment>
<dbReference type="PROSITE" id="PS00840">
    <property type="entry name" value="SUMT_2"/>
    <property type="match status" value="1"/>
</dbReference>
<evidence type="ECO:0000256" key="4">
    <source>
        <dbReference type="ARBA" id="ARBA00022603"/>
    </source>
</evidence>
<evidence type="ECO:0000313" key="12">
    <source>
        <dbReference type="EMBL" id="QDC44570.1"/>
    </source>
</evidence>
<keyword evidence="7" id="KW-0627">Porphyrin biosynthesis</keyword>
<evidence type="ECO:0000256" key="5">
    <source>
        <dbReference type="ARBA" id="ARBA00022679"/>
    </source>
</evidence>
<dbReference type="CDD" id="cd11642">
    <property type="entry name" value="SUMT"/>
    <property type="match status" value="1"/>
</dbReference>